<gene>
    <name evidence="2" type="ORF">AAFF_G00222500</name>
</gene>
<sequence length="168" mass="18798">MFPLIAQDTIRRTPALFKGIATRAKTLCQRFECHLPCVNVEDCDWVHINTLSSDSSQKSPFKAQEELAELKTGGASKITFGETCLDEFWLAVGHGYPSPSDCAVESLLPFPPSCLCELAFSHLTHVKSKWRQRRLSAEEDRRVAPSSVSPRVTRPRSQKEGTSVPWSH</sequence>
<protein>
    <submittedName>
        <fullName evidence="2">Uncharacterized protein</fullName>
    </submittedName>
</protein>
<accession>A0AAD7RFR1</accession>
<dbReference type="EMBL" id="JAINUG010000298">
    <property type="protein sequence ID" value="KAJ8383237.1"/>
    <property type="molecule type" value="Genomic_DNA"/>
</dbReference>
<reference evidence="2" key="1">
    <citation type="journal article" date="2023" name="Science">
        <title>Genome structures resolve the early diversification of teleost fishes.</title>
        <authorList>
            <person name="Parey E."/>
            <person name="Louis A."/>
            <person name="Montfort J."/>
            <person name="Bouchez O."/>
            <person name="Roques C."/>
            <person name="Iampietro C."/>
            <person name="Lluch J."/>
            <person name="Castinel A."/>
            <person name="Donnadieu C."/>
            <person name="Desvignes T."/>
            <person name="Floi Bucao C."/>
            <person name="Jouanno E."/>
            <person name="Wen M."/>
            <person name="Mejri S."/>
            <person name="Dirks R."/>
            <person name="Jansen H."/>
            <person name="Henkel C."/>
            <person name="Chen W.J."/>
            <person name="Zahm M."/>
            <person name="Cabau C."/>
            <person name="Klopp C."/>
            <person name="Thompson A.W."/>
            <person name="Robinson-Rechavi M."/>
            <person name="Braasch I."/>
            <person name="Lecointre G."/>
            <person name="Bobe J."/>
            <person name="Postlethwait J.H."/>
            <person name="Berthelot C."/>
            <person name="Roest Crollius H."/>
            <person name="Guiguen Y."/>
        </authorList>
    </citation>
    <scope>NUCLEOTIDE SEQUENCE</scope>
    <source>
        <strain evidence="2">NC1722</strain>
    </source>
</reference>
<evidence type="ECO:0000313" key="3">
    <source>
        <dbReference type="Proteomes" id="UP001221898"/>
    </source>
</evidence>
<feature type="region of interest" description="Disordered" evidence="1">
    <location>
        <begin position="133"/>
        <end position="168"/>
    </location>
</feature>
<keyword evidence="3" id="KW-1185">Reference proteome</keyword>
<dbReference type="PANTHER" id="PTHR45913">
    <property type="entry name" value="EPM2A-INTERACTING PROTEIN 1"/>
    <property type="match status" value="1"/>
</dbReference>
<dbReference type="PANTHER" id="PTHR45913:SF19">
    <property type="entry name" value="LOW QUALITY PROTEIN: ZINC FINGER BED DOMAIN-CONTAINING PROTEIN 5-LIKE"/>
    <property type="match status" value="1"/>
</dbReference>
<dbReference type="Proteomes" id="UP001221898">
    <property type="component" value="Unassembled WGS sequence"/>
</dbReference>
<organism evidence="2 3">
    <name type="scientific">Aldrovandia affinis</name>
    <dbReference type="NCBI Taxonomy" id="143900"/>
    <lineage>
        <taxon>Eukaryota</taxon>
        <taxon>Metazoa</taxon>
        <taxon>Chordata</taxon>
        <taxon>Craniata</taxon>
        <taxon>Vertebrata</taxon>
        <taxon>Euteleostomi</taxon>
        <taxon>Actinopterygii</taxon>
        <taxon>Neopterygii</taxon>
        <taxon>Teleostei</taxon>
        <taxon>Notacanthiformes</taxon>
        <taxon>Halosauridae</taxon>
        <taxon>Aldrovandia</taxon>
    </lineage>
</organism>
<proteinExistence type="predicted"/>
<comment type="caution">
    <text evidence="2">The sequence shown here is derived from an EMBL/GenBank/DDBJ whole genome shotgun (WGS) entry which is preliminary data.</text>
</comment>
<dbReference type="AlphaFoldDB" id="A0AAD7RFR1"/>
<evidence type="ECO:0000313" key="2">
    <source>
        <dbReference type="EMBL" id="KAJ8383237.1"/>
    </source>
</evidence>
<name>A0AAD7RFR1_9TELE</name>
<evidence type="ECO:0000256" key="1">
    <source>
        <dbReference type="SAM" id="MobiDB-lite"/>
    </source>
</evidence>